<dbReference type="Proteomes" id="UP000756921">
    <property type="component" value="Unassembled WGS sequence"/>
</dbReference>
<evidence type="ECO:0000313" key="3">
    <source>
        <dbReference type="EMBL" id="KAF9729622.1"/>
    </source>
</evidence>
<dbReference type="PANTHER" id="PTHR28083:SF1">
    <property type="entry name" value="GOOD FOR FULL DBP5 ACTIVITY PROTEIN 2"/>
    <property type="match status" value="1"/>
</dbReference>
<proteinExistence type="predicted"/>
<comment type="caution">
    <text evidence="3">The sequence shown here is derived from an EMBL/GenBank/DDBJ whole genome shotgun (WGS) entry which is preliminary data.</text>
</comment>
<evidence type="ECO:0000256" key="1">
    <source>
        <dbReference type="SAM" id="MobiDB-lite"/>
    </source>
</evidence>
<protein>
    <recommendedName>
        <fullName evidence="2">Gfd2/YDR514C-like C-terminal domain-containing protein</fullName>
    </recommendedName>
</protein>
<name>A0A9P6KKA8_9PLEO</name>
<dbReference type="EMBL" id="WJXW01000016">
    <property type="protein sequence ID" value="KAF9729622.1"/>
    <property type="molecule type" value="Genomic_DNA"/>
</dbReference>
<dbReference type="InterPro" id="IPR040151">
    <property type="entry name" value="Gfd2/YDR514C-like"/>
</dbReference>
<evidence type="ECO:0000313" key="4">
    <source>
        <dbReference type="Proteomes" id="UP000756921"/>
    </source>
</evidence>
<dbReference type="AlphaFoldDB" id="A0A9P6KKA8"/>
<dbReference type="PANTHER" id="PTHR28083">
    <property type="entry name" value="GOOD FOR FULL DBP5 ACTIVITY PROTEIN 2"/>
    <property type="match status" value="1"/>
</dbReference>
<dbReference type="InterPro" id="IPR048519">
    <property type="entry name" value="Gfd2/YDR514C-like_C"/>
</dbReference>
<dbReference type="GO" id="GO:0005634">
    <property type="term" value="C:nucleus"/>
    <property type="evidence" value="ECO:0007669"/>
    <property type="project" value="TreeGrafter"/>
</dbReference>
<keyword evidence="4" id="KW-1185">Reference proteome</keyword>
<feature type="region of interest" description="Disordered" evidence="1">
    <location>
        <begin position="251"/>
        <end position="281"/>
    </location>
</feature>
<feature type="domain" description="Gfd2/YDR514C-like C-terminal" evidence="2">
    <location>
        <begin position="65"/>
        <end position="233"/>
    </location>
</feature>
<evidence type="ECO:0000259" key="2">
    <source>
        <dbReference type="Pfam" id="PF21762"/>
    </source>
</evidence>
<dbReference type="Pfam" id="PF21762">
    <property type="entry name" value="DEDDh_C"/>
    <property type="match status" value="1"/>
</dbReference>
<accession>A0A9P6KKA8</accession>
<reference evidence="3" key="1">
    <citation type="journal article" date="2020" name="Mol. Plant Microbe Interact.">
        <title>Genome Sequence of the Biocontrol Agent Coniothyrium minitans strain Conio (IMI 134523).</title>
        <authorList>
            <person name="Patel D."/>
            <person name="Shittu T.A."/>
            <person name="Baroncelli R."/>
            <person name="Muthumeenakshi S."/>
            <person name="Osborne T.H."/>
            <person name="Janganan T.K."/>
            <person name="Sreenivasaprasad S."/>
        </authorList>
    </citation>
    <scope>NUCLEOTIDE SEQUENCE</scope>
    <source>
        <strain evidence="3">Conio</strain>
    </source>
</reference>
<dbReference type="OrthoDB" id="3758270at2759"/>
<sequence length="309" mass="34719">MANLPKLQRLRDITWTSQQSRLLEHYLQAKALPLGGTAELNKLFKSTVLVTLCYDQTSVRSDKLLALGIAIFARQHVNSGGLIDTSAGAHAENYLSHVCSMHLRLRENAHVPSTNNDPNVYRFGTSAYVSKEELVDFLHEIWHQPLDEENPKLGYRPIICLQHGNAHGHRATWQELGFDPMKMDTNIAMIDSQIIAQQSKLTRNPYAEIEYILDQFNIQPCDSTNCGNAAVYITISSVLCALRKDLYQSPQNPKSKPGEYGQSASKTAQAVVNKRMERPTPAPPIGTEGYCLRCKSDRHCFAECPLYFE</sequence>
<organism evidence="3 4">
    <name type="scientific">Paraphaeosphaeria minitans</name>
    <dbReference type="NCBI Taxonomy" id="565426"/>
    <lineage>
        <taxon>Eukaryota</taxon>
        <taxon>Fungi</taxon>
        <taxon>Dikarya</taxon>
        <taxon>Ascomycota</taxon>
        <taxon>Pezizomycotina</taxon>
        <taxon>Dothideomycetes</taxon>
        <taxon>Pleosporomycetidae</taxon>
        <taxon>Pleosporales</taxon>
        <taxon>Massarineae</taxon>
        <taxon>Didymosphaeriaceae</taxon>
        <taxon>Paraphaeosphaeria</taxon>
    </lineage>
</organism>
<gene>
    <name evidence="3" type="ORF">PMIN01_12486</name>
</gene>